<feature type="compositionally biased region" description="Basic residues" evidence="1">
    <location>
        <begin position="16"/>
        <end position="31"/>
    </location>
</feature>
<feature type="compositionally biased region" description="Basic and acidic residues" evidence="1">
    <location>
        <begin position="55"/>
        <end position="71"/>
    </location>
</feature>
<feature type="region of interest" description="Disordered" evidence="1">
    <location>
        <begin position="164"/>
        <end position="197"/>
    </location>
</feature>
<sequence>MPRLNVRGADGPPVRTVRHPAPRLRRDRHGRQHDAAVRQPASFEPVQGTAPGPRRPGEEVRGERPSRRVEDEPGLLELQEAPRQRKPRLVDRLLGTEQQPVPGHARRGHQEFLHRDLLVGQGHRLQDAFGQRQRRLRVDTDRGHVRGAGHHGRAVARAVRDAADHTLRPQRRAALAGEDRPRRGAQPRQGLPRAVPRGGELATALRDGGLHQQRLLREERGLGKVSVRLGRLRLGGHDALDHLGTPASPRTGSGSICTGRPGSCARRPHSLG</sequence>
<evidence type="ECO:0000313" key="2">
    <source>
        <dbReference type="EMBL" id="ACR50765.1"/>
    </source>
</evidence>
<feature type="region of interest" description="Disordered" evidence="1">
    <location>
        <begin position="240"/>
        <end position="272"/>
    </location>
</feature>
<proteinExistence type="predicted"/>
<organism evidence="2">
    <name type="scientific">Streptomyces longisporoflavus</name>
    <dbReference type="NCBI Taxonomy" id="28044"/>
    <lineage>
        <taxon>Bacteria</taxon>
        <taxon>Bacillati</taxon>
        <taxon>Actinomycetota</taxon>
        <taxon>Actinomycetes</taxon>
        <taxon>Kitasatosporales</taxon>
        <taxon>Streptomycetaceae</taxon>
        <taxon>Streptomyces</taxon>
    </lineage>
</organism>
<protein>
    <submittedName>
        <fullName evidence="2">Uncharacterized protein</fullName>
    </submittedName>
</protein>
<dbReference type="AlphaFoldDB" id="D7F1L2"/>
<dbReference type="EMBL" id="FJ462704">
    <property type="protein sequence ID" value="ACR50765.1"/>
    <property type="molecule type" value="Genomic_DNA"/>
</dbReference>
<reference evidence="2" key="1">
    <citation type="submission" date="2008-11" db="EMBL/GenBank/DDBJ databases">
        <title>Different origins of the tetronate ring in near mirror-image antibiotics:evidence for convergent evolution?</title>
        <authorList>
            <person name="Demydchuk Y.A."/>
            <person name="Sun Y."/>
            <person name="Leadlay P.F."/>
        </authorList>
    </citation>
    <scope>NUCLEOTIDE SEQUENCE</scope>
    <source>
        <strain evidence="2">NCIMB 11426</strain>
    </source>
</reference>
<evidence type="ECO:0000256" key="1">
    <source>
        <dbReference type="SAM" id="MobiDB-lite"/>
    </source>
</evidence>
<feature type="region of interest" description="Disordered" evidence="1">
    <location>
        <begin position="1"/>
        <end position="74"/>
    </location>
</feature>
<accession>D7F1L2</accession>
<name>D7F1L2_9ACTN</name>